<dbReference type="GO" id="GO:0006508">
    <property type="term" value="P:proteolysis"/>
    <property type="evidence" value="ECO:0007669"/>
    <property type="project" value="InterPro"/>
</dbReference>
<dbReference type="Gene3D" id="3.40.630.10">
    <property type="entry name" value="Zn peptidases"/>
    <property type="match status" value="1"/>
</dbReference>
<dbReference type="SUPFAM" id="SSF53187">
    <property type="entry name" value="Zn-dependent exopeptidases"/>
    <property type="match status" value="1"/>
</dbReference>
<dbReference type="InterPro" id="IPR007484">
    <property type="entry name" value="Peptidase_M28"/>
</dbReference>
<protein>
    <submittedName>
        <fullName evidence="2">M28 family peptidase</fullName>
    </submittedName>
</protein>
<dbReference type="RefSeq" id="WP_316431155.1">
    <property type="nucleotide sequence ID" value="NZ_CP053586.1"/>
</dbReference>
<organism evidence="2">
    <name type="scientific">Leptolyngbya sp. NK1-12</name>
    <dbReference type="NCBI Taxonomy" id="2547451"/>
    <lineage>
        <taxon>Bacteria</taxon>
        <taxon>Bacillati</taxon>
        <taxon>Cyanobacteriota</taxon>
        <taxon>Cyanophyceae</taxon>
        <taxon>Leptolyngbyales</taxon>
        <taxon>Leptolyngbyaceae</taxon>
        <taxon>Leptolyngbya group</taxon>
        <taxon>Leptolyngbya</taxon>
    </lineage>
</organism>
<feature type="domain" description="Peptidase M28" evidence="1">
    <location>
        <begin position="114"/>
        <end position="333"/>
    </location>
</feature>
<sequence>MKKLWLWVTILVATAGLVIWQWQPSLQFPLAFWQPAPSLSQNQRAPMLAAPAVDRKRLLADLQALTFRRYDESARQQARDYILQELQAAGWTAQLQPFTAKANRTNPSGANGINIYAERAGTDPTAAAILLGAHYDTVELSPGADDNATAVATLLEAARLLGKLPTARTLQLVFFDLEEQGLFGSQAFVSAIQEQALQGAVILDMVGYACEEAGCQTYPSMLPIRPPTDRGNFIAALGDQGHPELLQAFTDLSASDVSSNQSVSLPLVLTLAIPTFGGLAPDLVRSDHAPFWDKGIGAVLITDTANFRNPHYHQPTDTIETLNLPFFNGSVQLVINAVARLLQS</sequence>
<reference evidence="2" key="1">
    <citation type="submission" date="2020-05" db="EMBL/GenBank/DDBJ databases">
        <authorList>
            <person name="Zhu T."/>
            <person name="Keshari N."/>
            <person name="Lu X."/>
        </authorList>
    </citation>
    <scope>NUCLEOTIDE SEQUENCE</scope>
    <source>
        <strain evidence="2">NK1-12</strain>
    </source>
</reference>
<evidence type="ECO:0000313" key="2">
    <source>
        <dbReference type="EMBL" id="WNZ25063.1"/>
    </source>
</evidence>
<dbReference type="EMBL" id="CP053586">
    <property type="protein sequence ID" value="WNZ25063.1"/>
    <property type="molecule type" value="Genomic_DNA"/>
</dbReference>
<dbReference type="GO" id="GO:0008235">
    <property type="term" value="F:metalloexopeptidase activity"/>
    <property type="evidence" value="ECO:0007669"/>
    <property type="project" value="InterPro"/>
</dbReference>
<dbReference type="Pfam" id="PF04389">
    <property type="entry name" value="Peptidase_M28"/>
    <property type="match status" value="1"/>
</dbReference>
<proteinExistence type="predicted"/>
<dbReference type="PANTHER" id="PTHR12147">
    <property type="entry name" value="METALLOPEPTIDASE M28 FAMILY MEMBER"/>
    <property type="match status" value="1"/>
</dbReference>
<dbReference type="PANTHER" id="PTHR12147:SF26">
    <property type="entry name" value="PEPTIDASE M28 DOMAIN-CONTAINING PROTEIN"/>
    <property type="match status" value="1"/>
</dbReference>
<accession>A0AA96WGY1</accession>
<dbReference type="AlphaFoldDB" id="A0AA96WGY1"/>
<evidence type="ECO:0000259" key="1">
    <source>
        <dbReference type="Pfam" id="PF04389"/>
    </source>
</evidence>
<gene>
    <name evidence="2" type="ORF">HJG54_20890</name>
</gene>
<dbReference type="InterPro" id="IPR045175">
    <property type="entry name" value="M28_fam"/>
</dbReference>
<name>A0AA96WGY1_9CYAN</name>